<dbReference type="eggNOG" id="COG0642">
    <property type="taxonomic scope" value="Bacteria"/>
</dbReference>
<sequence>MEKAANHLLSLINDVLQMSKLEDGREELSSELVCLPDVFYDMKAIIDGSALDKGISVDFSEDSIWVHPYVITNPLYLRQIFLNRLHKKELMPGAIIMEPDLACLL</sequence>
<organism evidence="1 2">
    <name type="scientific">Dorea formicigenerans ATCC 27755</name>
    <dbReference type="NCBI Taxonomy" id="411461"/>
    <lineage>
        <taxon>Bacteria</taxon>
        <taxon>Bacillati</taxon>
        <taxon>Bacillota</taxon>
        <taxon>Clostridia</taxon>
        <taxon>Lachnospirales</taxon>
        <taxon>Lachnospiraceae</taxon>
        <taxon>Dorea</taxon>
    </lineage>
</organism>
<protein>
    <submittedName>
        <fullName evidence="1">Uncharacterized protein</fullName>
    </submittedName>
</protein>
<dbReference type="Proteomes" id="UP000005359">
    <property type="component" value="Unassembled WGS sequence"/>
</dbReference>
<gene>
    <name evidence="1" type="ORF">DORFOR_00162</name>
</gene>
<accession>B0G1U1</accession>
<dbReference type="AlphaFoldDB" id="B0G1U1"/>
<dbReference type="Gene3D" id="3.30.565.10">
    <property type="entry name" value="Histidine kinase-like ATPase, C-terminal domain"/>
    <property type="match status" value="1"/>
</dbReference>
<reference evidence="1 2" key="2">
    <citation type="submission" date="2007-10" db="EMBL/GenBank/DDBJ databases">
        <authorList>
            <person name="Fulton L."/>
            <person name="Clifton S."/>
            <person name="Fulton B."/>
            <person name="Xu J."/>
            <person name="Minx P."/>
            <person name="Pepin K.H."/>
            <person name="Johnson M."/>
            <person name="Thiruvilangam P."/>
            <person name="Bhonagiri V."/>
            <person name="Nash W.E."/>
            <person name="Wang C."/>
            <person name="Mardis E.R."/>
            <person name="Wilson R.K."/>
        </authorList>
    </citation>
    <scope>NUCLEOTIDE SEQUENCE [LARGE SCALE GENOMIC DNA]</scope>
    <source>
        <strain evidence="1 2">ATCC 27755</strain>
    </source>
</reference>
<evidence type="ECO:0000313" key="2">
    <source>
        <dbReference type="Proteomes" id="UP000005359"/>
    </source>
</evidence>
<dbReference type="PaxDb" id="411461-DORFOR_00162"/>
<comment type="caution">
    <text evidence="1">The sequence shown here is derived from an EMBL/GenBank/DDBJ whole genome shotgun (WGS) entry which is preliminary data.</text>
</comment>
<dbReference type="STRING" id="411461.DORFOR_00162"/>
<name>B0G1U1_9FIRM</name>
<dbReference type="InterPro" id="IPR036890">
    <property type="entry name" value="HATPase_C_sf"/>
</dbReference>
<evidence type="ECO:0000313" key="1">
    <source>
        <dbReference type="EMBL" id="EDR48420.1"/>
    </source>
</evidence>
<proteinExistence type="predicted"/>
<reference evidence="1 2" key="1">
    <citation type="submission" date="2007-10" db="EMBL/GenBank/DDBJ databases">
        <title>Draft genome sequence of Dorea formicigenerans(ATCC 27755).</title>
        <authorList>
            <person name="Sudarsanam P."/>
            <person name="Ley R."/>
            <person name="Guruge J."/>
            <person name="Turnbaugh P.J."/>
            <person name="Mahowald M."/>
            <person name="Liep D."/>
            <person name="Gordon J."/>
        </authorList>
    </citation>
    <scope>NUCLEOTIDE SEQUENCE [LARGE SCALE GENOMIC DNA]</scope>
    <source>
        <strain evidence="1 2">ATCC 27755</strain>
    </source>
</reference>
<dbReference type="EMBL" id="AAXA02000005">
    <property type="protein sequence ID" value="EDR48420.1"/>
    <property type="molecule type" value="Genomic_DNA"/>
</dbReference>